<dbReference type="PROSITE" id="PS51625">
    <property type="entry name" value="SAM_MT_TRMB"/>
    <property type="match status" value="1"/>
</dbReference>
<evidence type="ECO:0000256" key="12">
    <source>
        <dbReference type="RuleBase" id="RU000532"/>
    </source>
</evidence>
<evidence type="ECO:0000256" key="7">
    <source>
        <dbReference type="ARBA" id="ARBA00022694"/>
    </source>
</evidence>
<dbReference type="InterPro" id="IPR036043">
    <property type="entry name" value="Phosphoglycerate_kinase_sf"/>
</dbReference>
<comment type="similarity">
    <text evidence="3 12">Belongs to the phosphoglycerate kinase family.</text>
</comment>
<dbReference type="CDD" id="cd02440">
    <property type="entry name" value="AdoMet_MTases"/>
    <property type="match status" value="1"/>
</dbReference>
<evidence type="ECO:0000256" key="1">
    <source>
        <dbReference type="ARBA" id="ARBA00000142"/>
    </source>
</evidence>
<evidence type="ECO:0000256" key="2">
    <source>
        <dbReference type="ARBA" id="ARBA00001946"/>
    </source>
</evidence>
<dbReference type="GO" id="GO:0043531">
    <property type="term" value="F:ADP binding"/>
    <property type="evidence" value="ECO:0000318"/>
    <property type="project" value="GO_Central"/>
</dbReference>
<comment type="catalytic activity">
    <reaction evidence="1">
        <text>guanosine(46) in tRNA + S-adenosyl-L-methionine = N(7)-methylguanosine(46) in tRNA + S-adenosyl-L-homocysteine</text>
        <dbReference type="Rhea" id="RHEA:42708"/>
        <dbReference type="Rhea" id="RHEA-COMP:10188"/>
        <dbReference type="Rhea" id="RHEA-COMP:10189"/>
        <dbReference type="ChEBI" id="CHEBI:57856"/>
        <dbReference type="ChEBI" id="CHEBI:59789"/>
        <dbReference type="ChEBI" id="CHEBI:74269"/>
        <dbReference type="ChEBI" id="CHEBI:74480"/>
        <dbReference type="EC" id="2.1.1.33"/>
    </reaction>
</comment>
<dbReference type="SUPFAM" id="SSF53748">
    <property type="entry name" value="Phosphoglycerate kinase"/>
    <property type="match status" value="1"/>
</dbReference>
<keyword evidence="9 12" id="KW-0418">Kinase</keyword>
<dbReference type="InterPro" id="IPR003358">
    <property type="entry name" value="tRNA_(Gua-N-7)_MeTrfase_Trmb"/>
</dbReference>
<protein>
    <recommendedName>
        <fullName evidence="12">Phosphoglycerate kinase</fullName>
        <ecNumber evidence="12">2.7.2.3</ecNumber>
    </recommendedName>
</protein>
<dbReference type="Gene3D" id="3.40.50.150">
    <property type="entry name" value="Vaccinia Virus protein VP39"/>
    <property type="match status" value="1"/>
</dbReference>
<keyword evidence="14" id="KW-1185">Reference proteome</keyword>
<dbReference type="InterPro" id="IPR001576">
    <property type="entry name" value="Phosphoglycerate_kinase"/>
</dbReference>
<dbReference type="GeneID" id="110802147"/>
<evidence type="ECO:0000256" key="10">
    <source>
        <dbReference type="ARBA" id="ARBA00022840"/>
    </source>
</evidence>
<dbReference type="InterPro" id="IPR029063">
    <property type="entry name" value="SAM-dependent_MTases_sf"/>
</dbReference>
<keyword evidence="5 12" id="KW-0808">Transferase</keyword>
<keyword evidence="10" id="KW-0067">ATP-binding</keyword>
<dbReference type="RefSeq" id="XP_021863270.2">
    <property type="nucleotide sequence ID" value="XM_022007578.2"/>
</dbReference>
<keyword evidence="8" id="KW-0547">Nucleotide-binding</keyword>
<keyword evidence="11" id="KW-0460">Magnesium</keyword>
<keyword evidence="4" id="KW-0489">Methyltransferase</keyword>
<evidence type="ECO:0000256" key="5">
    <source>
        <dbReference type="ARBA" id="ARBA00022679"/>
    </source>
</evidence>
<reference evidence="15" key="2">
    <citation type="submission" date="2025-08" db="UniProtKB">
        <authorList>
            <consortium name="RefSeq"/>
        </authorList>
    </citation>
    <scope>IDENTIFICATION</scope>
    <source>
        <tissue evidence="15">Leaf</tissue>
    </source>
</reference>
<evidence type="ECO:0000256" key="4">
    <source>
        <dbReference type="ARBA" id="ARBA00022603"/>
    </source>
</evidence>
<dbReference type="GO" id="GO:0004618">
    <property type="term" value="F:phosphoglycerate kinase activity"/>
    <property type="evidence" value="ECO:0000318"/>
    <property type="project" value="GO_Central"/>
</dbReference>
<comment type="cofactor">
    <cofactor evidence="2">
        <name>Mg(2+)</name>
        <dbReference type="ChEBI" id="CHEBI:18420"/>
    </cofactor>
</comment>
<keyword evidence="7" id="KW-0819">tRNA processing</keyword>
<evidence type="ECO:0000256" key="13">
    <source>
        <dbReference type="RuleBase" id="RU000696"/>
    </source>
</evidence>
<dbReference type="Proteomes" id="UP000813463">
    <property type="component" value="Chromosome 5"/>
</dbReference>
<proteinExistence type="inferred from homology"/>
<evidence type="ECO:0000313" key="15">
    <source>
        <dbReference type="RefSeq" id="XP_021863270.2"/>
    </source>
</evidence>
<organism evidence="14 15">
    <name type="scientific">Spinacia oleracea</name>
    <name type="common">Spinach</name>
    <dbReference type="NCBI Taxonomy" id="3562"/>
    <lineage>
        <taxon>Eukaryota</taxon>
        <taxon>Viridiplantae</taxon>
        <taxon>Streptophyta</taxon>
        <taxon>Embryophyta</taxon>
        <taxon>Tracheophyta</taxon>
        <taxon>Spermatophyta</taxon>
        <taxon>Magnoliopsida</taxon>
        <taxon>eudicotyledons</taxon>
        <taxon>Gunneridae</taxon>
        <taxon>Pentapetalae</taxon>
        <taxon>Caryophyllales</taxon>
        <taxon>Chenopodiaceae</taxon>
        <taxon>Chenopodioideae</taxon>
        <taxon>Anserineae</taxon>
        <taxon>Spinacia</taxon>
    </lineage>
</organism>
<dbReference type="Gene3D" id="3.40.50.1260">
    <property type="entry name" value="Phosphoglycerate kinase, N-terminal domain"/>
    <property type="match status" value="2"/>
</dbReference>
<dbReference type="Pfam" id="PF02390">
    <property type="entry name" value="Methyltransf_4"/>
    <property type="match status" value="1"/>
</dbReference>
<evidence type="ECO:0000313" key="14">
    <source>
        <dbReference type="Proteomes" id="UP000813463"/>
    </source>
</evidence>
<dbReference type="PANTHER" id="PTHR11406">
    <property type="entry name" value="PHOSPHOGLYCERATE KINASE"/>
    <property type="match status" value="1"/>
</dbReference>
<dbReference type="SUPFAM" id="SSF53335">
    <property type="entry name" value="S-adenosyl-L-methionine-dependent methyltransferases"/>
    <property type="match status" value="1"/>
</dbReference>
<name>A0A9R0JB11_SPIOL</name>
<evidence type="ECO:0000256" key="3">
    <source>
        <dbReference type="ARBA" id="ARBA00008982"/>
    </source>
</evidence>
<accession>A0A9R0JB11</accession>
<comment type="subunit">
    <text evidence="13">Monomer.</text>
</comment>
<dbReference type="GO" id="GO:0008176">
    <property type="term" value="F:tRNA (guanine(46)-N7)-methyltransferase activity"/>
    <property type="evidence" value="ECO:0007669"/>
    <property type="project" value="UniProtKB-EC"/>
</dbReference>
<comment type="catalytic activity">
    <reaction evidence="12">
        <text>(2R)-3-phosphoglycerate + ATP = (2R)-3-phospho-glyceroyl phosphate + ADP</text>
        <dbReference type="Rhea" id="RHEA:14801"/>
        <dbReference type="ChEBI" id="CHEBI:30616"/>
        <dbReference type="ChEBI" id="CHEBI:57604"/>
        <dbReference type="ChEBI" id="CHEBI:58272"/>
        <dbReference type="ChEBI" id="CHEBI:456216"/>
        <dbReference type="EC" id="2.7.2.3"/>
    </reaction>
</comment>
<evidence type="ECO:0000256" key="9">
    <source>
        <dbReference type="ARBA" id="ARBA00022777"/>
    </source>
</evidence>
<sequence length="694" mass="77243">MMGQYTTTAVSYVQGTILSSNNYSFHGFSTKPQVLIQYNKSILYHGKFAKFKRNGGLSSSWSWLGSLELSSNGVNSFRKAKVLDKEEGFPPIQTLQRFPTGELSAKVVMVRFDSSILLHQKLDQSVSIISNALLTIRYIYEAGAKVVLTSSWNVKCNSKVLSEEAVAEFLSSVLQLRVVPGKCISAHQQPAAEQFDEGDIILFENLSKYKQEIANDSEFARRLASGVDIFVNDSFSTAQKILASTVGVTQFCYACLAGFYFEECLDNMKKITECDKTPCVAVIGGGNLKDKAAALRVLASKCDGLVFVGMMALQIMHVLGMPVPLYLVEHQAVKEAQEIVRYAERKSIPILLPSDFLCKHRHLQMQVETFSAQNILDGWEPVDLGSNSFNEITTFLSRCKKIIWIGPVKVRQSHENNDGDSKLALILDKVSQDGCHVTIVGHMACDAVLQISRSAPVHTMIEHASVVWEYLKGRNLPGLLAVDRAYPSEIEWNMIYPDPSQSLAVDIGSGNGLFLMGMATMQNDLNFLGLEINEKLVTRCLESADQSGLKNLHFIGTNATSSFRTIVSSYPGRLVLVSIQCPNPDFNEPAHRWRMVKRSLVEAIVDELAPGGKVFLQSDVEQVAMRMRKQFLDDGKRKLVIVYDDKNKIAGLRGWLQENPFGVRSDWERHVLARGAPMYRLMLQKIAADTTVVN</sequence>
<dbReference type="PANTHER" id="PTHR11406:SF32">
    <property type="entry name" value="PHOSPHOGLYCERATE KINASE"/>
    <property type="match status" value="1"/>
</dbReference>
<dbReference type="GO" id="GO:0006094">
    <property type="term" value="P:gluconeogenesis"/>
    <property type="evidence" value="ECO:0000318"/>
    <property type="project" value="GO_Central"/>
</dbReference>
<reference evidence="14" key="1">
    <citation type="journal article" date="2021" name="Nat. Commun.">
        <title>Genomic analyses provide insights into spinach domestication and the genetic basis of agronomic traits.</title>
        <authorList>
            <person name="Cai X."/>
            <person name="Sun X."/>
            <person name="Xu C."/>
            <person name="Sun H."/>
            <person name="Wang X."/>
            <person name="Ge C."/>
            <person name="Zhang Z."/>
            <person name="Wang Q."/>
            <person name="Fei Z."/>
            <person name="Jiao C."/>
            <person name="Wang Q."/>
        </authorList>
    </citation>
    <scope>NUCLEOTIDE SEQUENCE [LARGE SCALE GENOMIC DNA]</scope>
    <source>
        <strain evidence="14">cv. Varoflay</strain>
    </source>
</reference>
<keyword evidence="6" id="KW-0949">S-adenosyl-L-methionine</keyword>
<evidence type="ECO:0000256" key="6">
    <source>
        <dbReference type="ARBA" id="ARBA00022691"/>
    </source>
</evidence>
<dbReference type="PRINTS" id="PR00477">
    <property type="entry name" value="PHGLYCKINASE"/>
</dbReference>
<gene>
    <name evidence="15" type="primary">LOC110802147</name>
</gene>
<dbReference type="GO" id="GO:0006096">
    <property type="term" value="P:glycolytic process"/>
    <property type="evidence" value="ECO:0000318"/>
    <property type="project" value="GO_Central"/>
</dbReference>
<dbReference type="Pfam" id="PF00162">
    <property type="entry name" value="PGK"/>
    <property type="match status" value="1"/>
</dbReference>
<dbReference type="GO" id="GO:0005524">
    <property type="term" value="F:ATP binding"/>
    <property type="evidence" value="ECO:0000318"/>
    <property type="project" value="GO_Central"/>
</dbReference>
<dbReference type="InterPro" id="IPR015824">
    <property type="entry name" value="Phosphoglycerate_kinase_N"/>
</dbReference>
<dbReference type="EC" id="2.7.2.3" evidence="12"/>
<dbReference type="GO" id="GO:0005829">
    <property type="term" value="C:cytosol"/>
    <property type="evidence" value="ECO:0000318"/>
    <property type="project" value="GO_Central"/>
</dbReference>
<dbReference type="AlphaFoldDB" id="A0A9R0JB11"/>
<evidence type="ECO:0000256" key="8">
    <source>
        <dbReference type="ARBA" id="ARBA00022741"/>
    </source>
</evidence>
<dbReference type="KEGG" id="soe:110802147"/>
<evidence type="ECO:0000256" key="11">
    <source>
        <dbReference type="ARBA" id="ARBA00022842"/>
    </source>
</evidence>